<evidence type="ECO:0000313" key="4">
    <source>
        <dbReference type="Proteomes" id="UP000198402"/>
    </source>
</evidence>
<comment type="caution">
    <text evidence="3">The sequence shown here is derived from an EMBL/GenBank/DDBJ whole genome shotgun (WGS) entry which is preliminary data.</text>
</comment>
<name>A0A1Z5IJP6_9LACO</name>
<dbReference type="OrthoDB" id="2328788at2"/>
<feature type="compositionally biased region" description="Polar residues" evidence="1">
    <location>
        <begin position="61"/>
        <end position="73"/>
    </location>
</feature>
<keyword evidence="4" id="KW-1185">Reference proteome</keyword>
<feature type="chain" id="PRO_5011109685" description="DUF4352 domain-containing protein" evidence="2">
    <location>
        <begin position="26"/>
        <end position="242"/>
    </location>
</feature>
<dbReference type="AlphaFoldDB" id="A0A1Z5IJP6"/>
<protein>
    <recommendedName>
        <fullName evidence="5">DUF4352 domain-containing protein</fullName>
    </recommendedName>
</protein>
<evidence type="ECO:0008006" key="5">
    <source>
        <dbReference type="Google" id="ProtNLM"/>
    </source>
</evidence>
<feature type="compositionally biased region" description="Low complexity" evidence="1">
    <location>
        <begin position="30"/>
        <end position="43"/>
    </location>
</feature>
<dbReference type="Proteomes" id="UP000198402">
    <property type="component" value="Unassembled WGS sequence"/>
</dbReference>
<accession>A0A1Z5IJP6</accession>
<proteinExistence type="predicted"/>
<reference evidence="3 4" key="1">
    <citation type="submission" date="2015-11" db="EMBL/GenBank/DDBJ databases">
        <title>Draft genome sequences of new species of the genus Lactobacillus isolated from orchardgrass silage.</title>
        <authorList>
            <person name="Tohno M."/>
            <person name="Tanizawa Y."/>
            <person name="Arita M."/>
        </authorList>
    </citation>
    <scope>NUCLEOTIDE SEQUENCE [LARGE SCALE GENOMIC DNA]</scope>
    <source>
        <strain evidence="3 4">IWT126</strain>
    </source>
</reference>
<dbReference type="STRING" id="1302250.GCA_001313225_01342"/>
<evidence type="ECO:0000256" key="2">
    <source>
        <dbReference type="SAM" id="SignalP"/>
    </source>
</evidence>
<dbReference type="RefSeq" id="WP_054654630.1">
    <property type="nucleotide sequence ID" value="NZ_BBFL01000005.1"/>
</dbReference>
<feature type="region of interest" description="Disordered" evidence="1">
    <location>
        <begin position="27"/>
        <end position="73"/>
    </location>
</feature>
<evidence type="ECO:0000256" key="1">
    <source>
        <dbReference type="SAM" id="MobiDB-lite"/>
    </source>
</evidence>
<gene>
    <name evidence="3" type="ORF">IWT126_01972</name>
</gene>
<dbReference type="EMBL" id="BCMG01000010">
    <property type="protein sequence ID" value="GAX01909.1"/>
    <property type="molecule type" value="Genomic_DNA"/>
</dbReference>
<sequence length="242" mass="26166">MSDKHFMLTVILTASLILTGCGSQAKTNKQAQSSSVSSSSQSAKTPERSASDQATMKPYQVPSSEKNDQNYQKSGLLSVPGQFAYDQAGTKLTLAQNKPQNQQTANRGITYHITDTKRFNNNAKTKRAVQMAQQAFNVGQLPNPYQTLQVKFTVNNSSENSVKIDGIQKVSLNGSKPFSSTGISDPSAGQVIHKNQTRTFSAMILAGPTSFKINQLRIQFSGSFNQSGQPVSKTPAAIQIDL</sequence>
<dbReference type="PROSITE" id="PS51257">
    <property type="entry name" value="PROKAR_LIPOPROTEIN"/>
    <property type="match status" value="1"/>
</dbReference>
<keyword evidence="2" id="KW-0732">Signal</keyword>
<evidence type="ECO:0000313" key="3">
    <source>
        <dbReference type="EMBL" id="GAX01909.1"/>
    </source>
</evidence>
<organism evidence="3 4">
    <name type="scientific">Secundilactobacillus silagei JCM 19001</name>
    <dbReference type="NCBI Taxonomy" id="1302250"/>
    <lineage>
        <taxon>Bacteria</taxon>
        <taxon>Bacillati</taxon>
        <taxon>Bacillota</taxon>
        <taxon>Bacilli</taxon>
        <taxon>Lactobacillales</taxon>
        <taxon>Lactobacillaceae</taxon>
        <taxon>Secundilactobacillus</taxon>
    </lineage>
</organism>
<feature type="signal peptide" evidence="2">
    <location>
        <begin position="1"/>
        <end position="25"/>
    </location>
</feature>